<evidence type="ECO:0000313" key="22">
    <source>
        <dbReference type="Proteomes" id="UP000661691"/>
    </source>
</evidence>
<evidence type="ECO:0000256" key="17">
    <source>
        <dbReference type="ARBA" id="ARBA00049161"/>
    </source>
</evidence>
<dbReference type="EC" id="6.3.2.17" evidence="7"/>
<keyword evidence="14" id="KW-0289">Folate biosynthesis</keyword>
<comment type="pathway">
    <text evidence="2">Cofactor biosynthesis; tetrahydrofolate biosynthesis; 7,8-dihydrofolate from 2-amino-4-hydroxy-6-hydroxymethyl-7,8-dihydropteridine diphosphate and 4-aminobenzoate: step 2/2.</text>
</comment>
<evidence type="ECO:0000259" key="19">
    <source>
        <dbReference type="Pfam" id="PF02875"/>
    </source>
</evidence>
<proteinExistence type="inferred from homology"/>
<dbReference type="PANTHER" id="PTHR11136:SF0">
    <property type="entry name" value="DIHYDROFOLATE SYNTHETASE-RELATED"/>
    <property type="match status" value="1"/>
</dbReference>
<protein>
    <recommendedName>
        <fullName evidence="8">Dihydrofolate synthase/folylpolyglutamate synthase</fullName>
        <ecNumber evidence="6">6.3.2.12</ecNumber>
        <ecNumber evidence="7">6.3.2.17</ecNumber>
    </recommendedName>
    <alternativeName>
        <fullName evidence="15">Tetrahydrofolylpolyglutamate synthase</fullName>
    </alternativeName>
</protein>
<dbReference type="InterPro" id="IPR036565">
    <property type="entry name" value="Mur-like_cat_sf"/>
</dbReference>
<dbReference type="Gene3D" id="3.40.1190.10">
    <property type="entry name" value="Mur-like, catalytic domain"/>
    <property type="match status" value="1"/>
</dbReference>
<dbReference type="GO" id="GO:0046656">
    <property type="term" value="P:folic acid biosynthetic process"/>
    <property type="evidence" value="ECO:0007669"/>
    <property type="project" value="UniProtKB-KW"/>
</dbReference>
<comment type="catalytic activity">
    <reaction evidence="17">
        <text>7,8-dihydropteroate + L-glutamate + ATP = 7,8-dihydrofolate + ADP + phosphate + H(+)</text>
        <dbReference type="Rhea" id="RHEA:23584"/>
        <dbReference type="ChEBI" id="CHEBI:15378"/>
        <dbReference type="ChEBI" id="CHEBI:17839"/>
        <dbReference type="ChEBI" id="CHEBI:29985"/>
        <dbReference type="ChEBI" id="CHEBI:30616"/>
        <dbReference type="ChEBI" id="CHEBI:43474"/>
        <dbReference type="ChEBI" id="CHEBI:57451"/>
        <dbReference type="ChEBI" id="CHEBI:456216"/>
        <dbReference type="EC" id="6.3.2.12"/>
    </reaction>
</comment>
<dbReference type="EMBL" id="JACXAH010000005">
    <property type="protein sequence ID" value="MBD1371790.1"/>
    <property type="molecule type" value="Genomic_DNA"/>
</dbReference>
<dbReference type="SUPFAM" id="SSF53623">
    <property type="entry name" value="MurD-like peptide ligases, catalytic domain"/>
    <property type="match status" value="1"/>
</dbReference>
<dbReference type="Gene3D" id="3.90.190.20">
    <property type="entry name" value="Mur ligase, C-terminal domain"/>
    <property type="match status" value="1"/>
</dbReference>
<dbReference type="EC" id="6.3.2.12" evidence="6"/>
<evidence type="ECO:0000256" key="3">
    <source>
        <dbReference type="ARBA" id="ARBA00005150"/>
    </source>
</evidence>
<dbReference type="NCBIfam" id="TIGR01499">
    <property type="entry name" value="folC"/>
    <property type="match status" value="1"/>
</dbReference>
<dbReference type="InterPro" id="IPR013221">
    <property type="entry name" value="Mur_ligase_cen"/>
</dbReference>
<dbReference type="InterPro" id="IPR001645">
    <property type="entry name" value="Folylpolyglutamate_synth"/>
</dbReference>
<comment type="cofactor">
    <cofactor evidence="1">
        <name>Mg(2+)</name>
        <dbReference type="ChEBI" id="CHEBI:18420"/>
    </cofactor>
</comment>
<evidence type="ECO:0000256" key="5">
    <source>
        <dbReference type="ARBA" id="ARBA00011245"/>
    </source>
</evidence>
<comment type="subunit">
    <text evidence="5">Monomer.</text>
</comment>
<dbReference type="GO" id="GO:0008841">
    <property type="term" value="F:dihydrofolate synthase activity"/>
    <property type="evidence" value="ECO:0007669"/>
    <property type="project" value="UniProtKB-EC"/>
</dbReference>
<dbReference type="Pfam" id="PF02875">
    <property type="entry name" value="Mur_ligase_C"/>
    <property type="match status" value="1"/>
</dbReference>
<dbReference type="FunFam" id="3.40.1190.10:FF:000004">
    <property type="entry name" value="Dihydrofolate synthase/folylpolyglutamate synthase"/>
    <property type="match status" value="1"/>
</dbReference>
<accession>A0A926RSR9</accession>
<organism evidence="21 22">
    <name type="scientific">Polycladospora coralii</name>
    <dbReference type="NCBI Taxonomy" id="2771432"/>
    <lineage>
        <taxon>Bacteria</taxon>
        <taxon>Bacillati</taxon>
        <taxon>Bacillota</taxon>
        <taxon>Bacilli</taxon>
        <taxon>Bacillales</taxon>
        <taxon>Thermoactinomycetaceae</taxon>
        <taxon>Polycladospora</taxon>
    </lineage>
</organism>
<evidence type="ECO:0000256" key="9">
    <source>
        <dbReference type="ARBA" id="ARBA00022598"/>
    </source>
</evidence>
<dbReference type="GO" id="GO:0005524">
    <property type="term" value="F:ATP binding"/>
    <property type="evidence" value="ECO:0007669"/>
    <property type="project" value="UniProtKB-KW"/>
</dbReference>
<evidence type="ECO:0000259" key="20">
    <source>
        <dbReference type="Pfam" id="PF08245"/>
    </source>
</evidence>
<keyword evidence="9 18" id="KW-0436">Ligase</keyword>
<evidence type="ECO:0000256" key="15">
    <source>
        <dbReference type="ARBA" id="ARBA00030592"/>
    </source>
</evidence>
<evidence type="ECO:0000256" key="18">
    <source>
        <dbReference type="PIRNR" id="PIRNR001563"/>
    </source>
</evidence>
<comment type="pathway">
    <text evidence="3">Cofactor biosynthesis; tetrahydrofolylpolyglutamate biosynthesis.</text>
</comment>
<evidence type="ECO:0000313" key="21">
    <source>
        <dbReference type="EMBL" id="MBD1371790.1"/>
    </source>
</evidence>
<dbReference type="PROSITE" id="PS01011">
    <property type="entry name" value="FOLYLPOLYGLU_SYNT_1"/>
    <property type="match status" value="1"/>
</dbReference>
<evidence type="ECO:0000256" key="14">
    <source>
        <dbReference type="ARBA" id="ARBA00022909"/>
    </source>
</evidence>
<gene>
    <name evidence="21" type="ORF">IC620_05380</name>
</gene>
<comment type="caution">
    <text evidence="21">The sequence shown here is derived from an EMBL/GenBank/DDBJ whole genome shotgun (WGS) entry which is preliminary data.</text>
</comment>
<feature type="domain" description="Mur ligase central" evidence="20">
    <location>
        <begin position="140"/>
        <end position="271"/>
    </location>
</feature>
<evidence type="ECO:0000256" key="8">
    <source>
        <dbReference type="ARBA" id="ARBA00019357"/>
    </source>
</evidence>
<dbReference type="GO" id="GO:0005737">
    <property type="term" value="C:cytoplasm"/>
    <property type="evidence" value="ECO:0007669"/>
    <property type="project" value="TreeGrafter"/>
</dbReference>
<keyword evidence="11 18" id="KW-0547">Nucleotide-binding</keyword>
<dbReference type="GO" id="GO:0004326">
    <property type="term" value="F:tetrahydrofolylpolyglutamate synthase activity"/>
    <property type="evidence" value="ECO:0007669"/>
    <property type="project" value="UniProtKB-EC"/>
</dbReference>
<evidence type="ECO:0000256" key="12">
    <source>
        <dbReference type="ARBA" id="ARBA00022840"/>
    </source>
</evidence>
<evidence type="ECO:0000256" key="11">
    <source>
        <dbReference type="ARBA" id="ARBA00022741"/>
    </source>
</evidence>
<dbReference type="InterPro" id="IPR036615">
    <property type="entry name" value="Mur_ligase_C_dom_sf"/>
</dbReference>
<dbReference type="RefSeq" id="WP_224749573.1">
    <property type="nucleotide sequence ID" value="NZ_JACXAH010000005.1"/>
</dbReference>
<evidence type="ECO:0000256" key="7">
    <source>
        <dbReference type="ARBA" id="ARBA00013025"/>
    </source>
</evidence>
<dbReference type="AlphaFoldDB" id="A0A926RSR9"/>
<evidence type="ECO:0000256" key="13">
    <source>
        <dbReference type="ARBA" id="ARBA00022842"/>
    </source>
</evidence>
<feature type="domain" description="Mur ligase C-terminal" evidence="19">
    <location>
        <begin position="301"/>
        <end position="422"/>
    </location>
</feature>
<dbReference type="GO" id="GO:0046872">
    <property type="term" value="F:metal ion binding"/>
    <property type="evidence" value="ECO:0007669"/>
    <property type="project" value="UniProtKB-KW"/>
</dbReference>
<dbReference type="InterPro" id="IPR004101">
    <property type="entry name" value="Mur_ligase_C"/>
</dbReference>
<evidence type="ECO:0000256" key="6">
    <source>
        <dbReference type="ARBA" id="ARBA00013023"/>
    </source>
</evidence>
<keyword evidence="13" id="KW-0460">Magnesium</keyword>
<keyword evidence="12 18" id="KW-0067">ATP-binding</keyword>
<comment type="catalytic activity">
    <reaction evidence="16">
        <text>(6S)-5,6,7,8-tetrahydrofolyl-(gamma-L-Glu)(n) + L-glutamate + ATP = (6S)-5,6,7,8-tetrahydrofolyl-(gamma-L-Glu)(n+1) + ADP + phosphate + H(+)</text>
        <dbReference type="Rhea" id="RHEA:10580"/>
        <dbReference type="Rhea" id="RHEA-COMP:14738"/>
        <dbReference type="Rhea" id="RHEA-COMP:14740"/>
        <dbReference type="ChEBI" id="CHEBI:15378"/>
        <dbReference type="ChEBI" id="CHEBI:29985"/>
        <dbReference type="ChEBI" id="CHEBI:30616"/>
        <dbReference type="ChEBI" id="CHEBI:43474"/>
        <dbReference type="ChEBI" id="CHEBI:141005"/>
        <dbReference type="ChEBI" id="CHEBI:456216"/>
        <dbReference type="EC" id="6.3.2.17"/>
    </reaction>
</comment>
<comment type="similarity">
    <text evidence="4 18">Belongs to the folylpolyglutamate synthase family.</text>
</comment>
<dbReference type="Pfam" id="PF08245">
    <property type="entry name" value="Mur_ligase_M"/>
    <property type="match status" value="1"/>
</dbReference>
<dbReference type="PANTHER" id="PTHR11136">
    <property type="entry name" value="FOLYLPOLYGLUTAMATE SYNTHASE-RELATED"/>
    <property type="match status" value="1"/>
</dbReference>
<dbReference type="InterPro" id="IPR018109">
    <property type="entry name" value="Folylpolyglutamate_synth_CS"/>
</dbReference>
<evidence type="ECO:0000256" key="16">
    <source>
        <dbReference type="ARBA" id="ARBA00047493"/>
    </source>
</evidence>
<evidence type="ECO:0000256" key="10">
    <source>
        <dbReference type="ARBA" id="ARBA00022723"/>
    </source>
</evidence>
<dbReference type="Proteomes" id="UP000661691">
    <property type="component" value="Unassembled WGS sequence"/>
</dbReference>
<keyword evidence="22" id="KW-1185">Reference proteome</keyword>
<sequence length="439" mass="49037">MQTVADVFQWMDTTCSNQIKPGLERMDWMLAQLGNPQHRSKFIHIAGTNGKGSTAKMIASVLEEAKYAVGLFVSPAIVNWNERIQVNQTPISESSFVYWANHLRPYIEEMKNLALGTVSQFEFWTLIALVYFAYEACPGFVVWETGLGGRLDATNVVHPLISVITHIGWDHQLYLGESISEIASEKAGIIKAGVPVVCGSHHTEALAVVQKKSKQKKSNLYVIDQAYNINVTKESGDGQMFDFHSVYRSLPDLFIPLVGKHQLDNAGTALMTLEILRLQYATIIDDVDIKNGLTKSVWPARLEKIATRPIVLLDGAHNLTGFQALSQTIAELYHYNRLYLVIAMMADKDVEHILTPMKPLIDFVIATEVTGMERSLSSTGLADRMSSLIHKDQISIVNQPVKALQEAMNRADENDLILCTGSLYFVSEIRQHLKRYSTA</sequence>
<dbReference type="SUPFAM" id="SSF53244">
    <property type="entry name" value="MurD-like peptide ligases, peptide-binding domain"/>
    <property type="match status" value="1"/>
</dbReference>
<evidence type="ECO:0000256" key="4">
    <source>
        <dbReference type="ARBA" id="ARBA00008276"/>
    </source>
</evidence>
<dbReference type="PIRSF" id="PIRSF001563">
    <property type="entry name" value="Folylpolyglu_synth"/>
    <property type="match status" value="1"/>
</dbReference>
<reference evidence="21" key="1">
    <citation type="submission" date="2020-09" db="EMBL/GenBank/DDBJ databases">
        <title>A novel bacterium of genus Hazenella, isolated from South China Sea.</title>
        <authorList>
            <person name="Huang H."/>
            <person name="Mo K."/>
            <person name="Hu Y."/>
        </authorList>
    </citation>
    <scope>NUCLEOTIDE SEQUENCE</scope>
    <source>
        <strain evidence="21">IB182357</strain>
    </source>
</reference>
<evidence type="ECO:0000256" key="2">
    <source>
        <dbReference type="ARBA" id="ARBA00004799"/>
    </source>
</evidence>
<name>A0A926RSR9_9BACL</name>
<evidence type="ECO:0000256" key="1">
    <source>
        <dbReference type="ARBA" id="ARBA00001946"/>
    </source>
</evidence>
<keyword evidence="10" id="KW-0479">Metal-binding</keyword>